<dbReference type="PANTHER" id="PTHR38042:SF1">
    <property type="entry name" value="UROPORPHYRINOGEN-III SYNTHASE, CHLOROPLASTIC"/>
    <property type="match status" value="1"/>
</dbReference>
<dbReference type="AlphaFoldDB" id="A0A8J7FBY5"/>
<dbReference type="GO" id="GO:0006780">
    <property type="term" value="P:uroporphyrinogen III biosynthetic process"/>
    <property type="evidence" value="ECO:0007669"/>
    <property type="project" value="UniProtKB-UniRule"/>
</dbReference>
<sequence length="273" mass="29895">MTEASHPTTLAGKRVLVTRPAHQSAEQIAQLKQLGVDVVTLPVLEIKPFSPPATEYHLAKSRILDLDLYQHVIFISANAARIGAELIDDYWPQLPIKVCWLAIGKKTAATLANYGIDAESSTLGYDSEALLESSALQDVSDSRILIIRGQGGREKLAETLRERGAQVEYADLYQRVRPVYNDAQIEETLYQQRPDALLVTSSEGLNNLLLLAHGNQRQYDPSTLFSCQLVVPSERVAQQAQLAGFKRITTAAGADDLAMITALLPATDAESDK</sequence>
<dbReference type="Gene3D" id="3.40.50.10090">
    <property type="match status" value="2"/>
</dbReference>
<dbReference type="GO" id="GO:0004852">
    <property type="term" value="F:uroporphyrinogen-III synthase activity"/>
    <property type="evidence" value="ECO:0007669"/>
    <property type="project" value="UniProtKB-UniRule"/>
</dbReference>
<dbReference type="CDD" id="cd06578">
    <property type="entry name" value="HemD"/>
    <property type="match status" value="1"/>
</dbReference>
<protein>
    <recommendedName>
        <fullName evidence="7 9">Uroporphyrinogen-III synthase</fullName>
        <ecNumber evidence="3 9">4.2.1.75</ecNumber>
    </recommendedName>
</protein>
<dbReference type="SUPFAM" id="SSF69618">
    <property type="entry name" value="HemD-like"/>
    <property type="match status" value="1"/>
</dbReference>
<gene>
    <name evidence="11" type="ORF">IOQ59_06390</name>
</gene>
<organism evidence="11 12">
    <name type="scientific">Pontibacterium sinense</name>
    <dbReference type="NCBI Taxonomy" id="2781979"/>
    <lineage>
        <taxon>Bacteria</taxon>
        <taxon>Pseudomonadati</taxon>
        <taxon>Pseudomonadota</taxon>
        <taxon>Gammaproteobacteria</taxon>
        <taxon>Oceanospirillales</taxon>
        <taxon>Oceanospirillaceae</taxon>
        <taxon>Pontibacterium</taxon>
    </lineage>
</organism>
<dbReference type="GO" id="GO:0006782">
    <property type="term" value="P:protoporphyrinogen IX biosynthetic process"/>
    <property type="evidence" value="ECO:0007669"/>
    <property type="project" value="UniProtKB-UniRule"/>
</dbReference>
<dbReference type="InterPro" id="IPR036108">
    <property type="entry name" value="4pyrrol_syn_uPrphyn_synt_sf"/>
</dbReference>
<evidence type="ECO:0000313" key="12">
    <source>
        <dbReference type="Proteomes" id="UP000640333"/>
    </source>
</evidence>
<accession>A0A8J7FBY5</accession>
<evidence type="ECO:0000256" key="2">
    <source>
        <dbReference type="ARBA" id="ARBA00008133"/>
    </source>
</evidence>
<dbReference type="Pfam" id="PF02602">
    <property type="entry name" value="HEM4"/>
    <property type="match status" value="1"/>
</dbReference>
<evidence type="ECO:0000256" key="3">
    <source>
        <dbReference type="ARBA" id="ARBA00013109"/>
    </source>
</evidence>
<evidence type="ECO:0000256" key="4">
    <source>
        <dbReference type="ARBA" id="ARBA00023239"/>
    </source>
</evidence>
<name>A0A8J7FBY5_9GAMM</name>
<dbReference type="InterPro" id="IPR003754">
    <property type="entry name" value="4pyrrol_synth_uPrphyn_synth"/>
</dbReference>
<evidence type="ECO:0000256" key="8">
    <source>
        <dbReference type="ARBA" id="ARBA00048617"/>
    </source>
</evidence>
<dbReference type="RefSeq" id="WP_193952447.1">
    <property type="nucleotide sequence ID" value="NZ_JADEYS010000005.1"/>
</dbReference>
<evidence type="ECO:0000259" key="10">
    <source>
        <dbReference type="Pfam" id="PF02602"/>
    </source>
</evidence>
<feature type="domain" description="Tetrapyrrole biosynthesis uroporphyrinogen III synthase" evidence="10">
    <location>
        <begin position="29"/>
        <end position="260"/>
    </location>
</feature>
<dbReference type="UniPathway" id="UPA00251">
    <property type="reaction ID" value="UER00320"/>
</dbReference>
<dbReference type="Proteomes" id="UP000640333">
    <property type="component" value="Unassembled WGS sequence"/>
</dbReference>
<comment type="caution">
    <text evidence="11">The sequence shown here is derived from an EMBL/GenBank/DDBJ whole genome shotgun (WGS) entry which is preliminary data.</text>
</comment>
<evidence type="ECO:0000313" key="11">
    <source>
        <dbReference type="EMBL" id="MBE9396891.1"/>
    </source>
</evidence>
<dbReference type="EMBL" id="JADEYS010000005">
    <property type="protein sequence ID" value="MBE9396891.1"/>
    <property type="molecule type" value="Genomic_DNA"/>
</dbReference>
<dbReference type="PANTHER" id="PTHR38042">
    <property type="entry name" value="UROPORPHYRINOGEN-III SYNTHASE, CHLOROPLASTIC"/>
    <property type="match status" value="1"/>
</dbReference>
<comment type="function">
    <text evidence="6 9">Catalyzes cyclization of the linear tetrapyrrole, hydroxymethylbilane, to the macrocyclic uroporphyrinogen III.</text>
</comment>
<keyword evidence="12" id="KW-1185">Reference proteome</keyword>
<evidence type="ECO:0000256" key="5">
    <source>
        <dbReference type="ARBA" id="ARBA00023244"/>
    </source>
</evidence>
<evidence type="ECO:0000256" key="1">
    <source>
        <dbReference type="ARBA" id="ARBA00004772"/>
    </source>
</evidence>
<comment type="pathway">
    <text evidence="1 9">Porphyrin-containing compound metabolism; protoporphyrin-IX biosynthesis; coproporphyrinogen-III from 5-aminolevulinate: step 3/4.</text>
</comment>
<evidence type="ECO:0000256" key="9">
    <source>
        <dbReference type="RuleBase" id="RU366031"/>
    </source>
</evidence>
<keyword evidence="5 9" id="KW-0627">Porphyrin biosynthesis</keyword>
<dbReference type="InterPro" id="IPR039793">
    <property type="entry name" value="UROS/Hem4"/>
</dbReference>
<proteinExistence type="inferred from homology"/>
<comment type="catalytic activity">
    <reaction evidence="8 9">
        <text>hydroxymethylbilane = uroporphyrinogen III + H2O</text>
        <dbReference type="Rhea" id="RHEA:18965"/>
        <dbReference type="ChEBI" id="CHEBI:15377"/>
        <dbReference type="ChEBI" id="CHEBI:57308"/>
        <dbReference type="ChEBI" id="CHEBI:57845"/>
        <dbReference type="EC" id="4.2.1.75"/>
    </reaction>
</comment>
<comment type="similarity">
    <text evidence="2 9">Belongs to the uroporphyrinogen-III synthase family.</text>
</comment>
<dbReference type="EC" id="4.2.1.75" evidence="3 9"/>
<reference evidence="11" key="1">
    <citation type="submission" date="2020-10" db="EMBL/GenBank/DDBJ databases">
        <title>Bacterium isolated from coastal waters sediment.</title>
        <authorList>
            <person name="Chen R.-J."/>
            <person name="Lu D.-C."/>
            <person name="Zhu K.-L."/>
            <person name="Du Z.-J."/>
        </authorList>
    </citation>
    <scope>NUCLEOTIDE SEQUENCE</scope>
    <source>
        <strain evidence="11">N1Y112</strain>
    </source>
</reference>
<evidence type="ECO:0000256" key="7">
    <source>
        <dbReference type="ARBA" id="ARBA00040167"/>
    </source>
</evidence>
<evidence type="ECO:0000256" key="6">
    <source>
        <dbReference type="ARBA" id="ARBA00037589"/>
    </source>
</evidence>
<keyword evidence="4 9" id="KW-0456">Lyase</keyword>